<evidence type="ECO:0000313" key="2">
    <source>
        <dbReference type="EMBL" id="CZW59575.1"/>
    </source>
</evidence>
<proteinExistence type="predicted"/>
<feature type="domain" description="Tail spike TSP1/Gp66 N-terminal" evidence="1">
    <location>
        <begin position="67"/>
        <end position="123"/>
    </location>
</feature>
<reference evidence="2 3" key="1">
    <citation type="submission" date="2016-03" db="EMBL/GenBank/DDBJ databases">
        <authorList>
            <consortium name="Pathogen Informatics"/>
        </authorList>
    </citation>
    <scope>NUCLEOTIDE SEQUENCE [LARGE SCALE GENOMIC DNA]</scope>
    <source>
        <strain evidence="3">e1424</strain>
    </source>
</reference>
<sequence>MATTPTNLSVPSESPRDLKFNAGKIDEFVTSLALQYIDRFGDAHYTIEGLKALVLQQIYNLGWNPVGSFQGGATVSSAGDIIQDETNGVWYRWDDLSSLPKAVQAGSTPGSTGGIGEGKWLAVDVNDVLRKDLHGSNGSTLIGGSVYVVDYFSDAKVANAGKSKYIMTRGHHEIGVGAATYFSDGTTGAPSTGNELKFYDATGNGWYLRHDGTIDCRQFGVVADGSDETTKLQLWLDCCAQSGAEAYIPVNVFPSAAGLICTSQHNGLKFKWHGYVKHWGDGTKPATVVDSWDPSSGYVLYLKEVSDLTGEIRIDGVRTSKIADEHIHNIHSYGGKNHVLSLFFKETRGDGIYLNAAHGNQDSTPPSNMTYPLVESVNSDYDGRNAMSIICADGVSIGTFVSYKHGGRIGTVMQPGGLDIEPNYSYQPCTNIQIDSYYSRSCGTGFTIFGKVNTGNMVVRNISISKMEIVMEYISSNNNQLRGSLLMGADGLYIGSSHIRCLSNYTANSPIGAQIDACYNADINISTERFYQGAAIGIKAWTEVGGIARIVNSKISVTPRIFQRGAVIGDVNGLDFVLRAFTPTLMSVGSDVGLVQTIQSDGLGSSTFIKSARLSVSSGPGAAITWGVFCVNTNIDRETCIIHDSDLSSIVHNGTTTNRLISTANFQKRNIAGVTPKGGGDTITGTAIWGVGDVVNDNTTSSAGGYIGKIYTASGWKNYGAISA</sequence>
<evidence type="ECO:0000313" key="3">
    <source>
        <dbReference type="Proteomes" id="UP000076205"/>
    </source>
</evidence>
<accession>A0A822WE89</accession>
<dbReference type="AlphaFoldDB" id="A0A822WE89"/>
<dbReference type="InterPro" id="IPR040775">
    <property type="entry name" value="Tail_spike_N"/>
</dbReference>
<dbReference type="EMBL" id="FJYW01000001">
    <property type="protein sequence ID" value="CZW59575.1"/>
    <property type="molecule type" value="Genomic_DNA"/>
</dbReference>
<organism evidence="2 3">
    <name type="scientific">Enterobacter hormaechei</name>
    <dbReference type="NCBI Taxonomy" id="158836"/>
    <lineage>
        <taxon>Bacteria</taxon>
        <taxon>Pseudomonadati</taxon>
        <taxon>Pseudomonadota</taxon>
        <taxon>Gammaproteobacteria</taxon>
        <taxon>Enterobacterales</taxon>
        <taxon>Enterobacteriaceae</taxon>
        <taxon>Enterobacter</taxon>
        <taxon>Enterobacter cloacae complex</taxon>
    </lineage>
</organism>
<name>A0A822WE89_9ENTR</name>
<evidence type="ECO:0000259" key="1">
    <source>
        <dbReference type="Pfam" id="PF18668"/>
    </source>
</evidence>
<dbReference type="RefSeq" id="WP_063161904.1">
    <property type="nucleotide sequence ID" value="NZ_CP135494.1"/>
</dbReference>
<dbReference type="Pfam" id="PF18668">
    <property type="entry name" value="Tail_spike_N"/>
    <property type="match status" value="1"/>
</dbReference>
<dbReference type="Proteomes" id="UP000076205">
    <property type="component" value="Unassembled WGS sequence"/>
</dbReference>
<gene>
    <name evidence="2" type="ORF">SAMEA2273352_00280</name>
</gene>
<dbReference type="Gene3D" id="2.10.10.80">
    <property type="match status" value="1"/>
</dbReference>
<comment type="caution">
    <text evidence="2">The sequence shown here is derived from an EMBL/GenBank/DDBJ whole genome shotgun (WGS) entry which is preliminary data.</text>
</comment>
<protein>
    <submittedName>
        <fullName evidence="2">T7 tail fiber protein</fullName>
    </submittedName>
</protein>